<dbReference type="Proteomes" id="UP000703590">
    <property type="component" value="Unassembled WGS sequence"/>
</dbReference>
<evidence type="ECO:0000313" key="2">
    <source>
        <dbReference type="Proteomes" id="UP000703590"/>
    </source>
</evidence>
<dbReference type="Pfam" id="PF13310">
    <property type="entry name" value="Virulence_RhuM"/>
    <property type="match status" value="1"/>
</dbReference>
<sequence>MSDLVKYNDGEIELEISIQSDTVWLSQIQISELFETSTDNVSLHLKNIYKEQELDEIVTTEDFSVVRQEGARKVKRTIKHYNLDAIISVGYRVSSHKATRFRQWATDSMLNFKCLILNDGKAA</sequence>
<proteinExistence type="predicted"/>
<dbReference type="EMBL" id="JAFHKK010000009">
    <property type="protein sequence ID" value="MBN2964212.1"/>
    <property type="molecule type" value="Genomic_DNA"/>
</dbReference>
<evidence type="ECO:0000313" key="1">
    <source>
        <dbReference type="EMBL" id="MBN2964212.1"/>
    </source>
</evidence>
<protein>
    <submittedName>
        <fullName evidence="1">Virulence RhuM family protein</fullName>
    </submittedName>
</protein>
<keyword evidence="2" id="KW-1185">Reference proteome</keyword>
<dbReference type="PANTHER" id="PTHR35810:SF1">
    <property type="entry name" value="CYTOPLASMIC PROTEIN"/>
    <property type="match status" value="1"/>
</dbReference>
<gene>
    <name evidence="1" type="ORF">JWV37_05430</name>
</gene>
<organism evidence="1 2">
    <name type="scientific">Sulfurospirillum tamanense</name>
    <dbReference type="NCBI Taxonomy" id="2813362"/>
    <lineage>
        <taxon>Bacteria</taxon>
        <taxon>Pseudomonadati</taxon>
        <taxon>Campylobacterota</taxon>
        <taxon>Epsilonproteobacteria</taxon>
        <taxon>Campylobacterales</taxon>
        <taxon>Sulfurospirillaceae</taxon>
        <taxon>Sulfurospirillum</taxon>
    </lineage>
</organism>
<dbReference type="RefSeq" id="WP_205458764.1">
    <property type="nucleotide sequence ID" value="NZ_JAFHKK010000009.1"/>
</dbReference>
<name>A0ABS2WRB1_9BACT</name>
<reference evidence="2" key="1">
    <citation type="submission" date="2021-02" db="EMBL/GenBank/DDBJ databases">
        <title>Sulfurospirillum tamanensis sp. nov.</title>
        <authorList>
            <person name="Merkel A.Y."/>
        </authorList>
    </citation>
    <scope>NUCLEOTIDE SEQUENCE [LARGE SCALE GENOMIC DNA]</scope>
    <source>
        <strain evidence="2">T05b</strain>
    </source>
</reference>
<accession>A0ABS2WRB1</accession>
<reference evidence="1 2" key="3">
    <citation type="submission" date="2021-02" db="EMBL/GenBank/DDBJ databases">
        <authorList>
            <person name="Merkel A.Y."/>
        </authorList>
    </citation>
    <scope>NUCLEOTIDE SEQUENCE [LARGE SCALE GENOMIC DNA]</scope>
    <source>
        <strain evidence="1 2">T05b</strain>
    </source>
</reference>
<reference evidence="1 2" key="2">
    <citation type="submission" date="2021-02" db="EMBL/GenBank/DDBJ databases">
        <title>Sulfurospirillum tamanensis sp. nov.</title>
        <authorList>
            <person name="Frolova A."/>
            <person name="Merkel A."/>
            <person name="Slobodkin A."/>
        </authorList>
    </citation>
    <scope>NUCLEOTIDE SEQUENCE [LARGE SCALE GENOMIC DNA]</scope>
    <source>
        <strain evidence="1 2">T05b</strain>
    </source>
</reference>
<dbReference type="InterPro" id="IPR011204">
    <property type="entry name" value="Virulence_RhuM-like"/>
</dbReference>
<comment type="caution">
    <text evidence="1">The sequence shown here is derived from an EMBL/GenBank/DDBJ whole genome shotgun (WGS) entry which is preliminary data.</text>
</comment>
<dbReference type="PANTHER" id="PTHR35810">
    <property type="entry name" value="CYTOPLASMIC PROTEIN-RELATED"/>
    <property type="match status" value="1"/>
</dbReference>